<evidence type="ECO:0000256" key="4">
    <source>
        <dbReference type="ARBA" id="ARBA00022502"/>
    </source>
</evidence>
<keyword evidence="5 9" id="KW-0812">Transmembrane</keyword>
<dbReference type="Proteomes" id="UP001159428">
    <property type="component" value="Unassembled WGS sequence"/>
</dbReference>
<dbReference type="AlphaFoldDB" id="A0AAU9W1A4"/>
<protein>
    <recommendedName>
        <fullName evidence="12">Phosphatidylinositol glycan anchor biosynthesis class U protein</fullName>
    </recommendedName>
</protein>
<keyword evidence="8 9" id="KW-0472">Membrane</keyword>
<feature type="transmembrane region" description="Helical" evidence="9">
    <location>
        <begin position="153"/>
        <end position="177"/>
    </location>
</feature>
<feature type="transmembrane region" description="Helical" evidence="9">
    <location>
        <begin position="256"/>
        <end position="281"/>
    </location>
</feature>
<evidence type="ECO:0000256" key="3">
    <source>
        <dbReference type="ARBA" id="ARBA00010026"/>
    </source>
</evidence>
<dbReference type="Pfam" id="PF06728">
    <property type="entry name" value="PIG-U"/>
    <property type="match status" value="1"/>
</dbReference>
<keyword evidence="11" id="KW-1185">Reference proteome</keyword>
<feature type="transmembrane region" description="Helical" evidence="9">
    <location>
        <begin position="362"/>
        <end position="382"/>
    </location>
</feature>
<name>A0AAU9W1A4_9CNID</name>
<feature type="transmembrane region" description="Helical" evidence="9">
    <location>
        <begin position="84"/>
        <end position="102"/>
    </location>
</feature>
<reference evidence="10 11" key="1">
    <citation type="submission" date="2022-05" db="EMBL/GenBank/DDBJ databases">
        <authorList>
            <consortium name="Genoscope - CEA"/>
            <person name="William W."/>
        </authorList>
    </citation>
    <scope>NUCLEOTIDE SEQUENCE [LARGE SCALE GENOMIC DNA]</scope>
</reference>
<evidence type="ECO:0000256" key="1">
    <source>
        <dbReference type="ARBA" id="ARBA00004477"/>
    </source>
</evidence>
<evidence type="ECO:0000256" key="6">
    <source>
        <dbReference type="ARBA" id="ARBA00022824"/>
    </source>
</evidence>
<evidence type="ECO:0000256" key="2">
    <source>
        <dbReference type="ARBA" id="ARBA00004687"/>
    </source>
</evidence>
<accession>A0AAU9W1A4</accession>
<dbReference type="GO" id="GO:0006506">
    <property type="term" value="P:GPI anchor biosynthetic process"/>
    <property type="evidence" value="ECO:0007669"/>
    <property type="project" value="UniProtKB-KW"/>
</dbReference>
<dbReference type="GO" id="GO:0016255">
    <property type="term" value="P:attachment of GPI anchor to protein"/>
    <property type="evidence" value="ECO:0007669"/>
    <property type="project" value="InterPro"/>
</dbReference>
<evidence type="ECO:0000256" key="5">
    <source>
        <dbReference type="ARBA" id="ARBA00022692"/>
    </source>
</evidence>
<evidence type="ECO:0000313" key="11">
    <source>
        <dbReference type="Proteomes" id="UP001159428"/>
    </source>
</evidence>
<evidence type="ECO:0000256" key="9">
    <source>
        <dbReference type="SAM" id="Phobius"/>
    </source>
</evidence>
<feature type="transmembrane region" description="Helical" evidence="9">
    <location>
        <begin position="338"/>
        <end position="355"/>
    </location>
</feature>
<dbReference type="EMBL" id="CALNXJ010000006">
    <property type="protein sequence ID" value="CAH3041237.1"/>
    <property type="molecule type" value="Genomic_DNA"/>
</dbReference>
<evidence type="ECO:0000313" key="10">
    <source>
        <dbReference type="EMBL" id="CAH3041237.1"/>
    </source>
</evidence>
<gene>
    <name evidence="10" type="ORF">PMEA_00029110</name>
</gene>
<dbReference type="PANTHER" id="PTHR13121">
    <property type="entry name" value="GPI TRANSAMIDASE COMPONENT PIG-U"/>
    <property type="match status" value="1"/>
</dbReference>
<feature type="transmembrane region" description="Helical" evidence="9">
    <location>
        <begin position="6"/>
        <end position="23"/>
    </location>
</feature>
<keyword evidence="4" id="KW-0337">GPI-anchor biosynthesis</keyword>
<comment type="similarity">
    <text evidence="3">Belongs to the PIGU family.</text>
</comment>
<dbReference type="GO" id="GO:0042765">
    <property type="term" value="C:GPI-anchor transamidase complex"/>
    <property type="evidence" value="ECO:0007669"/>
    <property type="project" value="InterPro"/>
</dbReference>
<comment type="caution">
    <text evidence="10">The sequence shown here is derived from an EMBL/GenBank/DDBJ whole genome shotgun (WGS) entry which is preliminary data.</text>
</comment>
<evidence type="ECO:0008006" key="12">
    <source>
        <dbReference type="Google" id="ProtNLM"/>
    </source>
</evidence>
<proteinExistence type="inferred from homology"/>
<dbReference type="InterPro" id="IPR009600">
    <property type="entry name" value="PIG-U"/>
</dbReference>
<dbReference type="PANTHER" id="PTHR13121:SF0">
    <property type="entry name" value="PHOSPHATIDYLINOSITOL GLYCAN ANCHOR BIOSYNTHESIS CLASS U PROTEIN"/>
    <property type="match status" value="1"/>
</dbReference>
<feature type="transmembrane region" description="Helical" evidence="9">
    <location>
        <begin position="287"/>
        <end position="309"/>
    </location>
</feature>
<sequence length="479" mass="53983">MADAIWVSSLFCLAFVSRLFLIYSPVKDWFTNRIELSTPLTAWNRVQEGLSLINHGVSPYSGDVVHETPLVLAIFLGLQQISEVLFPLLFVVGDLLVGWLLYKLASLHCQMLLKEQALNLKSYAKSVEPILLKEEALHNVPLLVSSIYLLNPYSIGSCVAHSTVVFTNLAVGTALLFSLRGNILLSTLGVAAGTCHSLYPVTLFAPVVLTLMKVHSFDIQFTKKTVVFVSQVIGSFLVWTLLLIGMSYQVFKSWDFLLATHGFILQVSDLTPNMGLFWYFFTEMFEHFRIFFLWVFQLNAFFYCIPLTIKLRGNPTFLACMLCSVMAIMKSYPALGDAALPLALLALWVHIFPYLRNALLVMCMLICSSFLAPVFWQLWIYAGSANANFFFAITLAYSTAQLTFRALALHQSERLLILSHRRSTTISSAIYPIYSSKGFDCHILLTSDVFFAFLRREYDLYHGVYPPVIKGEPASITLR</sequence>
<evidence type="ECO:0000256" key="7">
    <source>
        <dbReference type="ARBA" id="ARBA00022989"/>
    </source>
</evidence>
<comment type="subcellular location">
    <subcellularLocation>
        <location evidence="1">Endoplasmic reticulum membrane</location>
        <topology evidence="1">Multi-pass membrane protein</topology>
    </subcellularLocation>
</comment>
<evidence type="ECO:0000256" key="8">
    <source>
        <dbReference type="ARBA" id="ARBA00023136"/>
    </source>
</evidence>
<organism evidence="10 11">
    <name type="scientific">Pocillopora meandrina</name>
    <dbReference type="NCBI Taxonomy" id="46732"/>
    <lineage>
        <taxon>Eukaryota</taxon>
        <taxon>Metazoa</taxon>
        <taxon>Cnidaria</taxon>
        <taxon>Anthozoa</taxon>
        <taxon>Hexacorallia</taxon>
        <taxon>Scleractinia</taxon>
        <taxon>Astrocoeniina</taxon>
        <taxon>Pocilloporidae</taxon>
        <taxon>Pocillopora</taxon>
    </lineage>
</organism>
<keyword evidence="6" id="KW-0256">Endoplasmic reticulum</keyword>
<comment type="pathway">
    <text evidence="2">Glycolipid biosynthesis; glycosylphosphatidylinositol-anchor biosynthesis.</text>
</comment>
<feature type="transmembrane region" description="Helical" evidence="9">
    <location>
        <begin position="388"/>
        <end position="408"/>
    </location>
</feature>
<feature type="transmembrane region" description="Helical" evidence="9">
    <location>
        <begin position="184"/>
        <end position="205"/>
    </location>
</feature>
<keyword evidence="7 9" id="KW-1133">Transmembrane helix</keyword>
<feature type="transmembrane region" description="Helical" evidence="9">
    <location>
        <begin position="225"/>
        <end position="244"/>
    </location>
</feature>